<protein>
    <submittedName>
        <fullName evidence="1">Uncharacterized protein</fullName>
    </submittedName>
</protein>
<sequence length="53" mass="6040">MMLVFFSWTPWTSHGVTGGNDPRKQSRHGVTSNILITLLQSFKAEEYCLLNNI</sequence>
<comment type="caution">
    <text evidence="1">The sequence shown here is derived from an EMBL/GenBank/DDBJ whole genome shotgun (WGS) entry which is preliminary data.</text>
</comment>
<dbReference type="AlphaFoldDB" id="A0A0F3QE77"/>
<accession>A0A0F3QE77</accession>
<dbReference type="RefSeq" id="WP_155980510.1">
    <property type="nucleotide sequence ID" value="NZ_LAOI01000001.1"/>
</dbReference>
<organism evidence="1 2">
    <name type="scientific">Rickettsia bellii str. RML An4</name>
    <dbReference type="NCBI Taxonomy" id="1359193"/>
    <lineage>
        <taxon>Bacteria</taxon>
        <taxon>Pseudomonadati</taxon>
        <taxon>Pseudomonadota</taxon>
        <taxon>Alphaproteobacteria</taxon>
        <taxon>Rickettsiales</taxon>
        <taxon>Rickettsiaceae</taxon>
        <taxon>Rickettsieae</taxon>
        <taxon>Rickettsia</taxon>
        <taxon>belli group</taxon>
    </lineage>
</organism>
<reference evidence="1 2" key="1">
    <citation type="submission" date="2015-02" db="EMBL/GenBank/DDBJ databases">
        <title>Genome Sequencing of Rickettsiales.</title>
        <authorList>
            <person name="Daugherty S.C."/>
            <person name="Su Q."/>
            <person name="Abolude K."/>
            <person name="Beier-Sexton M."/>
            <person name="Carlyon J.A."/>
            <person name="Carter R."/>
            <person name="Day N.P."/>
            <person name="Dumler S.J."/>
            <person name="Dyachenko V."/>
            <person name="Godinez A."/>
            <person name="Kurtti T.J."/>
            <person name="Lichay M."/>
            <person name="Mullins K.E."/>
            <person name="Ott S."/>
            <person name="Pappas-Brown V."/>
            <person name="Paris D.H."/>
            <person name="Patel P."/>
            <person name="Richards A.L."/>
            <person name="Sadzewicz L."/>
            <person name="Sears K."/>
            <person name="Seidman D."/>
            <person name="Sengamalay N."/>
            <person name="Stenos J."/>
            <person name="Tallon L.J."/>
            <person name="Vincent G."/>
            <person name="Fraser C.M."/>
            <person name="Munderloh U."/>
            <person name="Dunning-Hotopp J.C."/>
        </authorList>
    </citation>
    <scope>NUCLEOTIDE SEQUENCE [LARGE SCALE GENOMIC DNA]</scope>
    <source>
        <strain evidence="1 2">RML An4</strain>
    </source>
</reference>
<evidence type="ECO:0000313" key="1">
    <source>
        <dbReference type="EMBL" id="KJV90471.1"/>
    </source>
</evidence>
<dbReference type="PATRIC" id="fig|1359193.3.peg.1433"/>
<keyword evidence="2" id="KW-1185">Reference proteome</keyword>
<proteinExistence type="predicted"/>
<dbReference type="EMBL" id="LAOI01000001">
    <property type="protein sequence ID" value="KJV90471.1"/>
    <property type="molecule type" value="Genomic_DNA"/>
</dbReference>
<dbReference type="Proteomes" id="UP000033661">
    <property type="component" value="Unassembled WGS sequence"/>
</dbReference>
<evidence type="ECO:0000313" key="2">
    <source>
        <dbReference type="Proteomes" id="UP000033661"/>
    </source>
</evidence>
<gene>
    <name evidence="1" type="ORF">RBEAN4_1475</name>
</gene>
<name>A0A0F3QE77_RICBE</name>